<dbReference type="OrthoDB" id="5957813at2759"/>
<evidence type="ECO:0000256" key="3">
    <source>
        <dbReference type="ARBA" id="ARBA00022676"/>
    </source>
</evidence>
<proteinExistence type="inferred from homology"/>
<keyword evidence="7" id="KW-1133">Transmembrane helix</keyword>
<evidence type="ECO:0000256" key="6">
    <source>
        <dbReference type="ARBA" id="ARBA00022968"/>
    </source>
</evidence>
<keyword evidence="4" id="KW-0808">Transferase</keyword>
<evidence type="ECO:0000256" key="5">
    <source>
        <dbReference type="ARBA" id="ARBA00022692"/>
    </source>
</evidence>
<dbReference type="EMBL" id="JAIZAY010000005">
    <property type="protein sequence ID" value="KAJ8041070.1"/>
    <property type="molecule type" value="Genomic_DNA"/>
</dbReference>
<evidence type="ECO:0000256" key="1">
    <source>
        <dbReference type="ARBA" id="ARBA00004323"/>
    </source>
</evidence>
<sequence>MQKNDKYFKREQKLSKTSVLPASDVKKLKQRWAELIAAKTATLDIRNSSEFDHRYNSANISQQNIETKEPPHPAVTEGESSENDGMIYRENTVVYGILNYTTWISRDDPHEYPYIINPRGKCANGEDGFKKLTLLILVVSKPRNFKQREVIRKTWAAQPAHFASSVIITVFLLGRGPIREMTQFNVEKEAQKFEDIVQEDFVDSYLNLTVKTIMGLKWVTKFCPRARFVLKIDDDMSLNIDRLLAYLRRSPMKNFFGGKAAESFPVLRDTREKFYVPWSLYPEEKYPPYCVGLGYVMSTDLVYKLYYRALTTPLFPWEDVYMGMLLKFYAIMPTNIPNFFGEGNYFHQNGTLKMTNTNISKVRAVFTLHGLSWYEQAQVWSLWSGKPYEYRIEKNI</sequence>
<accession>A0A9Q1HCK1</accession>
<keyword evidence="6" id="KW-0735">Signal-anchor</keyword>
<dbReference type="AlphaFoldDB" id="A0A9Q1HCK1"/>
<dbReference type="EC" id="2.4.1.-" evidence="11"/>
<comment type="subcellular location">
    <subcellularLocation>
        <location evidence="1 11">Golgi apparatus membrane</location>
        <topology evidence="1 11">Single-pass type II membrane protein</topology>
    </subcellularLocation>
</comment>
<evidence type="ECO:0000256" key="2">
    <source>
        <dbReference type="ARBA" id="ARBA00008661"/>
    </source>
</evidence>
<evidence type="ECO:0000256" key="8">
    <source>
        <dbReference type="ARBA" id="ARBA00023034"/>
    </source>
</evidence>
<dbReference type="Pfam" id="PF01762">
    <property type="entry name" value="Galactosyl_T"/>
    <property type="match status" value="1"/>
</dbReference>
<comment type="similarity">
    <text evidence="2 11">Belongs to the glycosyltransferase 31 family.</text>
</comment>
<evidence type="ECO:0000313" key="13">
    <source>
        <dbReference type="Proteomes" id="UP001152320"/>
    </source>
</evidence>
<dbReference type="Proteomes" id="UP001152320">
    <property type="component" value="Chromosome 5"/>
</dbReference>
<keyword evidence="9" id="KW-0472">Membrane</keyword>
<keyword evidence="13" id="KW-1185">Reference proteome</keyword>
<dbReference type="GO" id="GO:0006493">
    <property type="term" value="P:protein O-linked glycosylation"/>
    <property type="evidence" value="ECO:0007669"/>
    <property type="project" value="TreeGrafter"/>
</dbReference>
<dbReference type="GO" id="GO:0000139">
    <property type="term" value="C:Golgi membrane"/>
    <property type="evidence" value="ECO:0007669"/>
    <property type="project" value="UniProtKB-SubCell"/>
</dbReference>
<evidence type="ECO:0000256" key="4">
    <source>
        <dbReference type="ARBA" id="ARBA00022679"/>
    </source>
</evidence>
<keyword evidence="5" id="KW-0812">Transmembrane</keyword>
<dbReference type="PANTHER" id="PTHR11214">
    <property type="entry name" value="BETA-1,3-N-ACETYLGLUCOSAMINYLTRANSFERASE"/>
    <property type="match status" value="1"/>
</dbReference>
<keyword evidence="3 11" id="KW-0328">Glycosyltransferase</keyword>
<evidence type="ECO:0000256" key="10">
    <source>
        <dbReference type="ARBA" id="ARBA00023180"/>
    </source>
</evidence>
<name>A0A9Q1HCK1_HOLLE</name>
<keyword evidence="10" id="KW-0325">Glycoprotein</keyword>
<protein>
    <recommendedName>
        <fullName evidence="11">Hexosyltransferase</fullName>
        <ecNumber evidence="11">2.4.1.-</ecNumber>
    </recommendedName>
</protein>
<comment type="caution">
    <text evidence="12">The sequence shown here is derived from an EMBL/GenBank/DDBJ whole genome shotgun (WGS) entry which is preliminary data.</text>
</comment>
<dbReference type="GO" id="GO:0016758">
    <property type="term" value="F:hexosyltransferase activity"/>
    <property type="evidence" value="ECO:0007669"/>
    <property type="project" value="InterPro"/>
</dbReference>
<keyword evidence="8 11" id="KW-0333">Golgi apparatus</keyword>
<reference evidence="12" key="1">
    <citation type="submission" date="2021-10" db="EMBL/GenBank/DDBJ databases">
        <title>Tropical sea cucumber genome reveals ecological adaptation and Cuvierian tubules defense mechanism.</title>
        <authorList>
            <person name="Chen T."/>
        </authorList>
    </citation>
    <scope>NUCLEOTIDE SEQUENCE</scope>
    <source>
        <strain evidence="12">Nanhai2018</strain>
        <tissue evidence="12">Muscle</tissue>
    </source>
</reference>
<evidence type="ECO:0000256" key="7">
    <source>
        <dbReference type="ARBA" id="ARBA00022989"/>
    </source>
</evidence>
<evidence type="ECO:0000313" key="12">
    <source>
        <dbReference type="EMBL" id="KAJ8041070.1"/>
    </source>
</evidence>
<organism evidence="12 13">
    <name type="scientific">Holothuria leucospilota</name>
    <name type="common">Black long sea cucumber</name>
    <name type="synonym">Mertensiothuria leucospilota</name>
    <dbReference type="NCBI Taxonomy" id="206669"/>
    <lineage>
        <taxon>Eukaryota</taxon>
        <taxon>Metazoa</taxon>
        <taxon>Echinodermata</taxon>
        <taxon>Eleutherozoa</taxon>
        <taxon>Echinozoa</taxon>
        <taxon>Holothuroidea</taxon>
        <taxon>Aspidochirotacea</taxon>
        <taxon>Aspidochirotida</taxon>
        <taxon>Holothuriidae</taxon>
        <taxon>Holothuria</taxon>
    </lineage>
</organism>
<dbReference type="FunFam" id="3.90.550.50:FF:000001">
    <property type="entry name" value="Hexosyltransferase"/>
    <property type="match status" value="1"/>
</dbReference>
<dbReference type="PANTHER" id="PTHR11214:SF364">
    <property type="entry name" value="HEXOSYLTRANSFERASE"/>
    <property type="match status" value="1"/>
</dbReference>
<evidence type="ECO:0000256" key="9">
    <source>
        <dbReference type="ARBA" id="ARBA00023136"/>
    </source>
</evidence>
<dbReference type="InterPro" id="IPR002659">
    <property type="entry name" value="Glyco_trans_31"/>
</dbReference>
<dbReference type="Gene3D" id="3.90.550.50">
    <property type="match status" value="1"/>
</dbReference>
<evidence type="ECO:0000256" key="11">
    <source>
        <dbReference type="RuleBase" id="RU363063"/>
    </source>
</evidence>
<gene>
    <name evidence="12" type="ORF">HOLleu_11778</name>
</gene>